<dbReference type="InterPro" id="IPR039422">
    <property type="entry name" value="MarR/SlyA-like"/>
</dbReference>
<name>A0ABS3I8N4_9MICO</name>
<evidence type="ECO:0000259" key="2">
    <source>
        <dbReference type="PROSITE" id="PS50995"/>
    </source>
</evidence>
<dbReference type="Proteomes" id="UP000664617">
    <property type="component" value="Unassembled WGS sequence"/>
</dbReference>
<dbReference type="SMART" id="SM00347">
    <property type="entry name" value="HTH_MARR"/>
    <property type="match status" value="1"/>
</dbReference>
<feature type="compositionally biased region" description="Basic and acidic residues" evidence="1">
    <location>
        <begin position="1"/>
        <end position="20"/>
    </location>
</feature>
<sequence length="181" mass="19759">MSTRADAVRKSAADAPRPSEPRVAVPGLGLSWSLVALLREWSTLVEAATADLPHGMRGYQVLRVVVHDAPPTQASLAARLGIDRTVMTYLIDKYVECGFVERQQDPADRRARRIVATTRGREMLADVDVRVAGAEEDLLAGLPPEDRMRFRDLLERAAQGATEDEDPCGVVARAVTSVEGR</sequence>
<dbReference type="Gene3D" id="1.10.10.10">
    <property type="entry name" value="Winged helix-like DNA-binding domain superfamily/Winged helix DNA-binding domain"/>
    <property type="match status" value="1"/>
</dbReference>
<feature type="domain" description="HTH marR-type" evidence="2">
    <location>
        <begin position="27"/>
        <end position="159"/>
    </location>
</feature>
<dbReference type="PROSITE" id="PS50995">
    <property type="entry name" value="HTH_MARR_2"/>
    <property type="match status" value="1"/>
</dbReference>
<dbReference type="InterPro" id="IPR036390">
    <property type="entry name" value="WH_DNA-bd_sf"/>
</dbReference>
<dbReference type="SUPFAM" id="SSF46785">
    <property type="entry name" value="Winged helix' DNA-binding domain"/>
    <property type="match status" value="1"/>
</dbReference>
<dbReference type="InterPro" id="IPR036388">
    <property type="entry name" value="WH-like_DNA-bd_sf"/>
</dbReference>
<dbReference type="PANTHER" id="PTHR33164:SF43">
    <property type="entry name" value="HTH-TYPE TRANSCRIPTIONAL REPRESSOR YETL"/>
    <property type="match status" value="1"/>
</dbReference>
<dbReference type="Pfam" id="PF12802">
    <property type="entry name" value="MarR_2"/>
    <property type="match status" value="1"/>
</dbReference>
<gene>
    <name evidence="3" type="ORF">J0911_10120</name>
</gene>
<dbReference type="PANTHER" id="PTHR33164">
    <property type="entry name" value="TRANSCRIPTIONAL REGULATOR, MARR FAMILY"/>
    <property type="match status" value="1"/>
</dbReference>
<feature type="region of interest" description="Disordered" evidence="1">
    <location>
        <begin position="1"/>
        <end position="21"/>
    </location>
</feature>
<dbReference type="EMBL" id="JAFMPK010000041">
    <property type="protein sequence ID" value="MBO0609386.1"/>
    <property type="molecule type" value="Genomic_DNA"/>
</dbReference>
<reference evidence="4" key="2">
    <citation type="submission" date="2023-07" db="EMBL/GenBank/DDBJ databases">
        <title>Myceligenerans salitolerans sp. nov., a halotolerant actinomycete isolated from a salt lake in Xinjiang, China.</title>
        <authorList>
            <person name="Guan T."/>
        </authorList>
    </citation>
    <scope>NUCLEOTIDE SEQUENCE [LARGE SCALE GENOMIC DNA]</scope>
    <source>
        <strain evidence="4">XHU 5031</strain>
    </source>
</reference>
<protein>
    <submittedName>
        <fullName evidence="3">Winged helix-turn-helix transcriptional regulator</fullName>
    </submittedName>
</protein>
<keyword evidence="4" id="KW-1185">Reference proteome</keyword>
<evidence type="ECO:0000313" key="3">
    <source>
        <dbReference type="EMBL" id="MBO0609386.1"/>
    </source>
</evidence>
<reference evidence="3 4" key="1">
    <citation type="submission" date="2021-03" db="EMBL/GenBank/DDBJ databases">
        <authorList>
            <person name="Xin L."/>
        </authorList>
    </citation>
    <scope>NUCLEOTIDE SEQUENCE [LARGE SCALE GENOMIC DNA]</scope>
    <source>
        <strain evidence="3 4">XHU 5031</strain>
    </source>
</reference>
<organism evidence="3 4">
    <name type="scientific">Myceligenerans salitolerans</name>
    <dbReference type="NCBI Taxonomy" id="1230528"/>
    <lineage>
        <taxon>Bacteria</taxon>
        <taxon>Bacillati</taxon>
        <taxon>Actinomycetota</taxon>
        <taxon>Actinomycetes</taxon>
        <taxon>Micrococcales</taxon>
        <taxon>Promicromonosporaceae</taxon>
        <taxon>Myceligenerans</taxon>
    </lineage>
</organism>
<accession>A0ABS3I8N4</accession>
<comment type="caution">
    <text evidence="3">The sequence shown here is derived from an EMBL/GenBank/DDBJ whole genome shotgun (WGS) entry which is preliminary data.</text>
</comment>
<evidence type="ECO:0000256" key="1">
    <source>
        <dbReference type="SAM" id="MobiDB-lite"/>
    </source>
</evidence>
<dbReference type="PRINTS" id="PR00598">
    <property type="entry name" value="HTHMARR"/>
</dbReference>
<evidence type="ECO:0000313" key="4">
    <source>
        <dbReference type="Proteomes" id="UP000664617"/>
    </source>
</evidence>
<proteinExistence type="predicted"/>
<dbReference type="InterPro" id="IPR000835">
    <property type="entry name" value="HTH_MarR-typ"/>
</dbReference>